<geneLocation type="plasmid" evidence="1 2">
    <name>pSC2</name>
</geneLocation>
<name>E3EKZ7_PAEPS</name>
<dbReference type="OrthoDB" id="2966902at2"/>
<dbReference type="EMBL" id="CP002214">
    <property type="protein sequence ID" value="ADO59902.2"/>
    <property type="molecule type" value="Genomic_DNA"/>
</dbReference>
<gene>
    <name evidence="1" type="ORF">PPSC2_28655</name>
</gene>
<sequence>MDREIKFAWGRLLGETLRVQKRVDPSMVQASDATIYGLLNGFETVVDAQLSVNEPITESDLNNMARILEPYHQNPDTLRGYYTIEPEVDAANITRLKAMMILTYFKSEGRFEEVIRRMNTEHSPGECREFEIRQEEV</sequence>
<reference evidence="1 2" key="1">
    <citation type="journal article" date="2011" name="J. Bacteriol.">
        <title>Complete genome sequence of Paenibacillus polymyxa SC2, a strain of plant growth-promoting Rhizobacterium with broad-spectrum antimicrobial activity.</title>
        <authorList>
            <person name="Ma M."/>
            <person name="Wang C."/>
            <person name="Ding Y."/>
            <person name="Li L."/>
            <person name="Shen D."/>
            <person name="Jiang X."/>
            <person name="Guan D."/>
            <person name="Cao F."/>
            <person name="Chen H."/>
            <person name="Feng R."/>
            <person name="Wang X."/>
            <person name="Ge Y."/>
            <person name="Yao L."/>
            <person name="Bing X."/>
            <person name="Yang X."/>
            <person name="Li J."/>
            <person name="Du B."/>
        </authorList>
    </citation>
    <scope>NUCLEOTIDE SEQUENCE [LARGE SCALE GENOMIC DNA]</scope>
    <source>
        <strain evidence="1 2">SC2</strain>
        <plasmid evidence="2">pSC2</plasmid>
    </source>
</reference>
<proteinExistence type="predicted"/>
<evidence type="ECO:0000313" key="1">
    <source>
        <dbReference type="EMBL" id="ADO59902.2"/>
    </source>
</evidence>
<evidence type="ECO:0000313" key="2">
    <source>
        <dbReference type="Proteomes" id="UP000006868"/>
    </source>
</evidence>
<keyword evidence="1" id="KW-0614">Plasmid</keyword>
<dbReference type="HOGENOM" id="CLU_1863220_0_0_9"/>
<organism evidence="1 2">
    <name type="scientific">Paenibacillus polymyxa (strain SC2)</name>
    <name type="common">Bacillus polymyxa</name>
    <dbReference type="NCBI Taxonomy" id="886882"/>
    <lineage>
        <taxon>Bacteria</taxon>
        <taxon>Bacillati</taxon>
        <taxon>Bacillota</taxon>
        <taxon>Bacilli</taxon>
        <taxon>Bacillales</taxon>
        <taxon>Paenibacillaceae</taxon>
        <taxon>Paenibacillus</taxon>
    </lineage>
</organism>
<dbReference type="RefSeq" id="WP_043886239.1">
    <property type="nucleotide sequence ID" value="NC_014628.2"/>
</dbReference>
<dbReference type="AlphaFoldDB" id="E3EKZ7"/>
<protein>
    <submittedName>
        <fullName evidence="1">Uncharacterized protein</fullName>
    </submittedName>
</protein>
<dbReference type="PATRIC" id="fig|886882.15.peg.6081"/>
<dbReference type="Proteomes" id="UP000006868">
    <property type="component" value="Plasmid pSC2"/>
</dbReference>
<accession>E3EKZ7</accession>
<dbReference type="KEGG" id="ppm:PPSC2_28655"/>